<keyword evidence="8" id="KW-1185">Reference proteome</keyword>
<dbReference type="Gene3D" id="1.20.120.610">
    <property type="entry name" value="lithium bound rotor ring of v- atpase"/>
    <property type="match status" value="1"/>
</dbReference>
<comment type="subcellular location">
    <subcellularLocation>
        <location evidence="1">Membrane</location>
        <topology evidence="1">Multi-pass membrane protein</topology>
    </subcellularLocation>
</comment>
<protein>
    <submittedName>
        <fullName evidence="7">ATP synthase subunit C</fullName>
    </submittedName>
</protein>
<keyword evidence="4 5" id="KW-0472">Membrane</keyword>
<evidence type="ECO:0000259" key="6">
    <source>
        <dbReference type="Pfam" id="PF00137"/>
    </source>
</evidence>
<evidence type="ECO:0000256" key="4">
    <source>
        <dbReference type="ARBA" id="ARBA00023136"/>
    </source>
</evidence>
<organism evidence="7 8">
    <name type="scientific">Oceanobacter antarcticus</name>
    <dbReference type="NCBI Taxonomy" id="3133425"/>
    <lineage>
        <taxon>Bacteria</taxon>
        <taxon>Pseudomonadati</taxon>
        <taxon>Pseudomonadota</taxon>
        <taxon>Gammaproteobacteria</taxon>
        <taxon>Oceanospirillales</taxon>
        <taxon>Oceanospirillaceae</taxon>
        <taxon>Oceanobacter</taxon>
    </lineage>
</organism>
<feature type="domain" description="V-ATPase proteolipid subunit C-like" evidence="6">
    <location>
        <begin position="83"/>
        <end position="142"/>
    </location>
</feature>
<feature type="domain" description="V-ATPase proteolipid subunit C-like" evidence="6">
    <location>
        <begin position="11"/>
        <end position="69"/>
    </location>
</feature>
<proteinExistence type="predicted"/>
<feature type="transmembrane region" description="Helical" evidence="5">
    <location>
        <begin position="12"/>
        <end position="37"/>
    </location>
</feature>
<dbReference type="EMBL" id="JBBKTX010000003">
    <property type="protein sequence ID" value="MFK4751542.1"/>
    <property type="molecule type" value="Genomic_DNA"/>
</dbReference>
<dbReference type="InterPro" id="IPR035921">
    <property type="entry name" value="F/V-ATP_Csub_sf"/>
</dbReference>
<dbReference type="Pfam" id="PF00137">
    <property type="entry name" value="ATP-synt_C"/>
    <property type="match status" value="2"/>
</dbReference>
<dbReference type="CDD" id="cd18180">
    <property type="entry name" value="ATP-synt_Vo_Ao_c_NTPK_rpt2"/>
    <property type="match status" value="1"/>
</dbReference>
<evidence type="ECO:0000313" key="8">
    <source>
        <dbReference type="Proteomes" id="UP001620597"/>
    </source>
</evidence>
<dbReference type="CDD" id="cd18179">
    <property type="entry name" value="ATP-synt_Vo_Ao_c_NTPK_rpt1"/>
    <property type="match status" value="1"/>
</dbReference>
<keyword evidence="2 5" id="KW-0812">Transmembrane</keyword>
<dbReference type="RefSeq" id="WP_416204987.1">
    <property type="nucleotide sequence ID" value="NZ_JBBKTX010000003.1"/>
</dbReference>
<dbReference type="Proteomes" id="UP001620597">
    <property type="component" value="Unassembled WGS sequence"/>
</dbReference>
<accession>A0ABW8NF13</accession>
<keyword evidence="3 5" id="KW-1133">Transmembrane helix</keyword>
<feature type="transmembrane region" description="Helical" evidence="5">
    <location>
        <begin position="49"/>
        <end position="70"/>
    </location>
</feature>
<dbReference type="InterPro" id="IPR002379">
    <property type="entry name" value="ATPase_proteolipid_c-like_dom"/>
</dbReference>
<feature type="transmembrane region" description="Helical" evidence="5">
    <location>
        <begin position="76"/>
        <end position="96"/>
    </location>
</feature>
<comment type="caution">
    <text evidence="7">The sequence shown here is derived from an EMBL/GenBank/DDBJ whole genome shotgun (WGS) entry which is preliminary data.</text>
</comment>
<dbReference type="NCBIfam" id="NF007200">
    <property type="entry name" value="PRK09621.1"/>
    <property type="match status" value="1"/>
</dbReference>
<gene>
    <name evidence="7" type="ORF">WG929_03870</name>
</gene>
<dbReference type="SUPFAM" id="SSF81333">
    <property type="entry name" value="F1F0 ATP synthase subunit C"/>
    <property type="match status" value="1"/>
</dbReference>
<reference evidence="7 8" key="1">
    <citation type="submission" date="2024-03" db="EMBL/GenBank/DDBJ databases">
        <title>High-quality draft genome sequence of Oceanobacter sp. wDCs-4.</title>
        <authorList>
            <person name="Dong C."/>
        </authorList>
    </citation>
    <scope>NUCLEOTIDE SEQUENCE [LARGE SCALE GENOMIC DNA]</scope>
    <source>
        <strain evidence="8">wDCs-4</strain>
    </source>
</reference>
<evidence type="ECO:0000256" key="2">
    <source>
        <dbReference type="ARBA" id="ARBA00022692"/>
    </source>
</evidence>
<evidence type="ECO:0000256" key="5">
    <source>
        <dbReference type="SAM" id="Phobius"/>
    </source>
</evidence>
<evidence type="ECO:0000256" key="3">
    <source>
        <dbReference type="ARBA" id="ARBA00022989"/>
    </source>
</evidence>
<feature type="transmembrane region" description="Helical" evidence="5">
    <location>
        <begin position="117"/>
        <end position="142"/>
    </location>
</feature>
<evidence type="ECO:0000313" key="7">
    <source>
        <dbReference type="EMBL" id="MFK4751542.1"/>
    </source>
</evidence>
<name>A0ABW8NF13_9GAMM</name>
<sequence>MNELVMTLGWIGIFAPVALGAIGSVIGCALAGQAAIGAMLDTDSGYGRFIGLSVLPSSFVIYGIVLMFTLQREVTVTNAAGLFGIGLLSGLALMTTGVWQGRACASAISASKEKPEIFGMSIAPAAIVEGFGVFVFIFALVLSGGIPAPAVQ</sequence>
<evidence type="ECO:0000256" key="1">
    <source>
        <dbReference type="ARBA" id="ARBA00004141"/>
    </source>
</evidence>